<feature type="region of interest" description="Disordered" evidence="1">
    <location>
        <begin position="47"/>
        <end position="113"/>
    </location>
</feature>
<evidence type="ECO:0000313" key="2">
    <source>
        <dbReference type="EMBL" id="CKT96834.1"/>
    </source>
</evidence>
<dbReference type="Proteomes" id="UP000039217">
    <property type="component" value="Unassembled WGS sequence"/>
</dbReference>
<evidence type="ECO:0000313" key="7">
    <source>
        <dbReference type="Proteomes" id="UP000050164"/>
    </source>
</evidence>
<dbReference type="AlphaFoldDB" id="A0A655EVL0"/>
<organism evidence="3 5">
    <name type="scientific">Mycobacterium tuberculosis</name>
    <dbReference type="NCBI Taxonomy" id="1773"/>
    <lineage>
        <taxon>Bacteria</taxon>
        <taxon>Bacillati</taxon>
        <taxon>Actinomycetota</taxon>
        <taxon>Actinomycetes</taxon>
        <taxon>Mycobacteriales</taxon>
        <taxon>Mycobacteriaceae</taxon>
        <taxon>Mycobacterium</taxon>
        <taxon>Mycobacterium tuberculosis complex</taxon>
    </lineage>
</organism>
<reference evidence="5 6" key="1">
    <citation type="submission" date="2015-03" db="EMBL/GenBank/DDBJ databases">
        <authorList>
            <consortium name="Pathogen Informatics"/>
        </authorList>
    </citation>
    <scope>NUCLEOTIDE SEQUENCE [LARGE SCALE GENOMIC DNA]</scope>
    <source>
        <strain evidence="2 7">Bir 185</strain>
        <strain evidence="3 5">D00501624</strain>
        <strain evidence="4 6">P00601463</strain>
    </source>
</reference>
<dbReference type="EMBL" id="CNFT01002113">
    <property type="protein sequence ID" value="CKT96834.1"/>
    <property type="molecule type" value="Genomic_DNA"/>
</dbReference>
<feature type="compositionally biased region" description="Polar residues" evidence="1">
    <location>
        <begin position="69"/>
        <end position="78"/>
    </location>
</feature>
<sequence>MAGEVLSDAAFPPDHQVRPLVRNGRGELFTGRQSSRRIGYVAGLYQRHAHRRTADRHRAQQVGSRAESRTPNHASQRDQPAARCPAHEHARDGGIGRNQKKTCQPHPTQRRRR</sequence>
<gene>
    <name evidence="3" type="ORF">ERS007661_02132</name>
    <name evidence="4" type="ORF">ERS007741_03695</name>
    <name evidence="2" type="ORF">ERS027659_04962</name>
</gene>
<proteinExistence type="predicted"/>
<feature type="region of interest" description="Disordered" evidence="1">
    <location>
        <begin position="1"/>
        <end position="24"/>
    </location>
</feature>
<evidence type="ECO:0000313" key="4">
    <source>
        <dbReference type="EMBL" id="COX04972.1"/>
    </source>
</evidence>
<dbReference type="EMBL" id="CQQC01000701">
    <property type="protein sequence ID" value="CNV34946.1"/>
    <property type="molecule type" value="Genomic_DNA"/>
</dbReference>
<dbReference type="EMBL" id="CHKL01000601">
    <property type="protein sequence ID" value="COX04972.1"/>
    <property type="molecule type" value="Genomic_DNA"/>
</dbReference>
<evidence type="ECO:0000313" key="6">
    <source>
        <dbReference type="Proteomes" id="UP000048600"/>
    </source>
</evidence>
<accession>A0A655EVL0</accession>
<name>A0A655EVL0_MYCTX</name>
<evidence type="ECO:0000313" key="5">
    <source>
        <dbReference type="Proteomes" id="UP000039217"/>
    </source>
</evidence>
<evidence type="ECO:0000313" key="3">
    <source>
        <dbReference type="EMBL" id="CNV34946.1"/>
    </source>
</evidence>
<evidence type="ECO:0000256" key="1">
    <source>
        <dbReference type="SAM" id="MobiDB-lite"/>
    </source>
</evidence>
<protein>
    <submittedName>
        <fullName evidence="3">Uncharacterized protein</fullName>
    </submittedName>
</protein>
<dbReference type="Proteomes" id="UP000048600">
    <property type="component" value="Unassembled WGS sequence"/>
</dbReference>
<feature type="compositionally biased region" description="Basic and acidic residues" evidence="1">
    <location>
        <begin position="85"/>
        <end position="94"/>
    </location>
</feature>
<dbReference type="Proteomes" id="UP000050164">
    <property type="component" value="Unassembled WGS sequence"/>
</dbReference>